<dbReference type="GO" id="GO:0071013">
    <property type="term" value="C:catalytic step 2 spliceosome"/>
    <property type="evidence" value="ECO:0007669"/>
    <property type="project" value="TreeGrafter"/>
</dbReference>
<evidence type="ECO:0000313" key="6">
    <source>
        <dbReference type="EMBL" id="GJJ75540.1"/>
    </source>
</evidence>
<keyword evidence="4" id="KW-0508">mRNA splicing</keyword>
<keyword evidence="7" id="KW-1185">Reference proteome</keyword>
<organism evidence="6 7">
    <name type="scientific">Entomortierella parvispora</name>
    <dbReference type="NCBI Taxonomy" id="205924"/>
    <lineage>
        <taxon>Eukaryota</taxon>
        <taxon>Fungi</taxon>
        <taxon>Fungi incertae sedis</taxon>
        <taxon>Mucoromycota</taxon>
        <taxon>Mortierellomycotina</taxon>
        <taxon>Mortierellomycetes</taxon>
        <taxon>Mortierellales</taxon>
        <taxon>Mortierellaceae</taxon>
        <taxon>Entomortierella</taxon>
    </lineage>
</organism>
<evidence type="ECO:0000256" key="1">
    <source>
        <dbReference type="ARBA" id="ARBA00003777"/>
    </source>
</evidence>
<evidence type="ECO:0000256" key="3">
    <source>
        <dbReference type="ARBA" id="ARBA00022664"/>
    </source>
</evidence>
<dbReference type="Pfam" id="PF04889">
    <property type="entry name" value="Cwf_Cwc_15"/>
    <property type="match status" value="1"/>
</dbReference>
<dbReference type="InterPro" id="IPR006973">
    <property type="entry name" value="Cwf_Cwc_15"/>
</dbReference>
<gene>
    <name evidence="6" type="ORF">EMPS_07898</name>
</gene>
<feature type="region of interest" description="Disordered" evidence="5">
    <location>
        <begin position="61"/>
        <end position="209"/>
    </location>
</feature>
<evidence type="ECO:0000313" key="7">
    <source>
        <dbReference type="Proteomes" id="UP000827284"/>
    </source>
</evidence>
<dbReference type="GO" id="GO:0045292">
    <property type="term" value="P:mRNA cis splicing, via spliceosome"/>
    <property type="evidence" value="ECO:0007669"/>
    <property type="project" value="TreeGrafter"/>
</dbReference>
<dbReference type="Proteomes" id="UP000827284">
    <property type="component" value="Unassembled WGS sequence"/>
</dbReference>
<proteinExistence type="inferred from homology"/>
<comment type="caution">
    <text evidence="6">The sequence shown here is derived from an EMBL/GenBank/DDBJ whole genome shotgun (WGS) entry which is preliminary data.</text>
</comment>
<comment type="function">
    <text evidence="1">Involved in pre-mRNA splicing.</text>
</comment>
<feature type="compositionally biased region" description="Acidic residues" evidence="5">
    <location>
        <begin position="129"/>
        <end position="159"/>
    </location>
</feature>
<evidence type="ECO:0000256" key="5">
    <source>
        <dbReference type="SAM" id="MobiDB-lite"/>
    </source>
</evidence>
<keyword evidence="3" id="KW-0507">mRNA processing</keyword>
<dbReference type="PANTHER" id="PTHR12718:SF2">
    <property type="entry name" value="SPLICEOSOME-ASSOCIATED PROTEIN CWC15 HOMOLOG"/>
    <property type="match status" value="1"/>
</dbReference>
<dbReference type="GO" id="GO:0003723">
    <property type="term" value="F:RNA binding"/>
    <property type="evidence" value="ECO:0007669"/>
    <property type="project" value="TreeGrafter"/>
</dbReference>
<reference evidence="6" key="1">
    <citation type="submission" date="2021-11" db="EMBL/GenBank/DDBJ databases">
        <authorList>
            <person name="Herlambang A."/>
            <person name="Guo Y."/>
            <person name="Takashima Y."/>
            <person name="Nishizawa T."/>
        </authorList>
    </citation>
    <scope>NUCLEOTIDE SEQUENCE</scope>
    <source>
        <strain evidence="6">E1425</strain>
    </source>
</reference>
<sequence>MTTAARPTFDPARGKGSQAPTRIYSARDLASHTKLKFRQSGQTTQDELNRLDLKAQLQKAEQDHYEKLNKTTKLAAGLSNSFKDNGDDDDEDGSNHYQGAPSSTQAATEETPLERKRRLLKEAERLDKDDSDDNDSDKSDDDNSDSDDSDSDDDEDDTAELLRELEKIKRERAEEKERQERIQREEEEKAREAEVAAGNPLLPMPEAGLPKDFSVKRRWDDDVIFKNQARGMDDKPKKRFINDTLRSDFHRKFMSKYVQ</sequence>
<feature type="region of interest" description="Disordered" evidence="5">
    <location>
        <begin position="1"/>
        <end position="27"/>
    </location>
</feature>
<comment type="similarity">
    <text evidence="2">Belongs to the CWC15 family.</text>
</comment>
<accession>A0A9P3HF05</accession>
<evidence type="ECO:0000256" key="4">
    <source>
        <dbReference type="ARBA" id="ARBA00023187"/>
    </source>
</evidence>
<evidence type="ECO:0000256" key="2">
    <source>
        <dbReference type="ARBA" id="ARBA00006644"/>
    </source>
</evidence>
<dbReference type="OrthoDB" id="30179at2759"/>
<protein>
    <submittedName>
        <fullName evidence="6">Protein CWC15</fullName>
    </submittedName>
</protein>
<dbReference type="AlphaFoldDB" id="A0A9P3HF05"/>
<reference evidence="6" key="2">
    <citation type="journal article" date="2022" name="Microbiol. Resour. Announc.">
        <title>Whole-Genome Sequence of Entomortierella parvispora E1425, a Mucoromycotan Fungus Associated with Burkholderiaceae-Related Endosymbiotic Bacteria.</title>
        <authorList>
            <person name="Herlambang A."/>
            <person name="Guo Y."/>
            <person name="Takashima Y."/>
            <person name="Narisawa K."/>
            <person name="Ohta H."/>
            <person name="Nishizawa T."/>
        </authorList>
    </citation>
    <scope>NUCLEOTIDE SEQUENCE</scope>
    <source>
        <strain evidence="6">E1425</strain>
    </source>
</reference>
<feature type="compositionally biased region" description="Basic and acidic residues" evidence="5">
    <location>
        <begin position="160"/>
        <end position="194"/>
    </location>
</feature>
<feature type="compositionally biased region" description="Polar residues" evidence="5">
    <location>
        <begin position="95"/>
        <end position="107"/>
    </location>
</feature>
<dbReference type="EMBL" id="BQFW01000011">
    <property type="protein sequence ID" value="GJJ75540.1"/>
    <property type="molecule type" value="Genomic_DNA"/>
</dbReference>
<name>A0A9P3HF05_9FUNG</name>
<dbReference type="PANTHER" id="PTHR12718">
    <property type="entry name" value="CELL CYCLE CONTROL PROTEIN CWF15"/>
    <property type="match status" value="1"/>
</dbReference>